<proteinExistence type="predicted"/>
<evidence type="ECO:0000313" key="2">
    <source>
        <dbReference type="EMBL" id="CAA9326859.1"/>
    </source>
</evidence>
<reference evidence="2" key="1">
    <citation type="submission" date="2020-02" db="EMBL/GenBank/DDBJ databases">
        <authorList>
            <person name="Meier V. D."/>
        </authorList>
    </citation>
    <scope>NUCLEOTIDE SEQUENCE</scope>
    <source>
        <strain evidence="2">AVDCRST_MAG68</strain>
    </source>
</reference>
<evidence type="ECO:0000256" key="1">
    <source>
        <dbReference type="SAM" id="MobiDB-lite"/>
    </source>
</evidence>
<sequence>EERQKERRTLALGDGGTGGGRVRRVHLSHPAARRPRHRAGVLAAGSRVLAAPHRIRTRRAHGCGSGQPGASRAGRDAAARRRTGQRGGEPHPEPGRVAGGNAGGVAHPPARAGGVHHRARPRARCQARPQDGGAEGQRGTCSGLERLRGGACPREHGRGRVFQWRVQWVVRRARPRIHPEGWDVRAPAQEERTAERRAAPL</sequence>
<feature type="non-terminal residue" evidence="2">
    <location>
        <position position="1"/>
    </location>
</feature>
<feature type="non-terminal residue" evidence="2">
    <location>
        <position position="201"/>
    </location>
</feature>
<dbReference type="EMBL" id="CADCTW010000106">
    <property type="protein sequence ID" value="CAA9326859.1"/>
    <property type="molecule type" value="Genomic_DNA"/>
</dbReference>
<organism evidence="2">
    <name type="scientific">uncultured Gemmatimonadota bacterium</name>
    <dbReference type="NCBI Taxonomy" id="203437"/>
    <lineage>
        <taxon>Bacteria</taxon>
        <taxon>Pseudomonadati</taxon>
        <taxon>Gemmatimonadota</taxon>
        <taxon>environmental samples</taxon>
    </lineage>
</organism>
<gene>
    <name evidence="2" type="ORF">AVDCRST_MAG68-2304</name>
</gene>
<name>A0A6J4LAW8_9BACT</name>
<dbReference type="AlphaFoldDB" id="A0A6J4LAW8"/>
<feature type="region of interest" description="Disordered" evidence="1">
    <location>
        <begin position="1"/>
        <end position="119"/>
    </location>
</feature>
<feature type="compositionally biased region" description="Basic residues" evidence="1">
    <location>
        <begin position="21"/>
        <end position="39"/>
    </location>
</feature>
<protein>
    <submittedName>
        <fullName evidence="2">Uncharacterized protein</fullName>
    </submittedName>
</protein>
<accession>A0A6J4LAW8</accession>